<dbReference type="AlphaFoldDB" id="A0A5K1K3D4"/>
<dbReference type="InterPro" id="IPR022742">
    <property type="entry name" value="Hydrolase_4"/>
</dbReference>
<dbReference type="SUPFAM" id="SSF53474">
    <property type="entry name" value="alpha/beta-Hydrolases"/>
    <property type="match status" value="1"/>
</dbReference>
<dbReference type="InterPro" id="IPR002410">
    <property type="entry name" value="Peptidase_S33"/>
</dbReference>
<protein>
    <submittedName>
        <fullName evidence="4">Protein kinase C (EC)</fullName>
        <ecNumber evidence="4">2.7.11.13</ecNumber>
    </submittedName>
</protein>
<dbReference type="Pfam" id="PF12146">
    <property type="entry name" value="Hydrolase_4"/>
    <property type="match status" value="2"/>
</dbReference>
<dbReference type="InterPro" id="IPR029058">
    <property type="entry name" value="AB_hydrolase_fold"/>
</dbReference>
<keyword evidence="4" id="KW-0808">Transferase</keyword>
<reference evidence="4" key="1">
    <citation type="submission" date="2019-10" db="EMBL/GenBank/DDBJ databases">
        <authorList>
            <person name="Nor Muhammad N."/>
        </authorList>
    </citation>
    <scope>NUCLEOTIDE SEQUENCE</scope>
</reference>
<dbReference type="EMBL" id="LR728421">
    <property type="protein sequence ID" value="VWP00378.1"/>
    <property type="molecule type" value="Genomic_DNA"/>
</dbReference>
<dbReference type="Gene3D" id="3.40.50.1820">
    <property type="entry name" value="alpha/beta hydrolase"/>
    <property type="match status" value="1"/>
</dbReference>
<dbReference type="GO" id="GO:0004697">
    <property type="term" value="F:diacylglycerol-dependent serine/threonine kinase activity"/>
    <property type="evidence" value="ECO:0007669"/>
    <property type="project" value="UniProtKB-EC"/>
</dbReference>
<feature type="domain" description="Serine aminopeptidase S33" evidence="3">
    <location>
        <begin position="43"/>
        <end position="203"/>
    </location>
</feature>
<name>A0A5K1K3D4_9APHY</name>
<accession>A0A5K1K3D4</accession>
<evidence type="ECO:0000259" key="3">
    <source>
        <dbReference type="Pfam" id="PF12146"/>
    </source>
</evidence>
<dbReference type="GO" id="GO:0008233">
    <property type="term" value="F:peptidase activity"/>
    <property type="evidence" value="ECO:0007669"/>
    <property type="project" value="InterPro"/>
</dbReference>
<gene>
    <name evidence="4" type="primary">Q4WVG0</name>
</gene>
<feature type="domain" description="Serine aminopeptidase S33" evidence="3">
    <location>
        <begin position="204"/>
        <end position="248"/>
    </location>
</feature>
<feature type="compositionally biased region" description="Low complexity" evidence="2">
    <location>
        <begin position="1"/>
        <end position="17"/>
    </location>
</feature>
<evidence type="ECO:0000313" key="4">
    <source>
        <dbReference type="EMBL" id="VWP00378.1"/>
    </source>
</evidence>
<dbReference type="InterPro" id="IPR051044">
    <property type="entry name" value="MAG_DAG_Lipase"/>
</dbReference>
<proteinExistence type="predicted"/>
<keyword evidence="1" id="KW-0378">Hydrolase</keyword>
<evidence type="ECO:0000256" key="1">
    <source>
        <dbReference type="ARBA" id="ARBA00022801"/>
    </source>
</evidence>
<keyword evidence="4" id="KW-0418">Kinase</keyword>
<dbReference type="PRINTS" id="PR00793">
    <property type="entry name" value="PROAMNOPTASE"/>
</dbReference>
<dbReference type="EC" id="2.7.11.13" evidence="4"/>
<dbReference type="GO" id="GO:0006508">
    <property type="term" value="P:proteolysis"/>
    <property type="evidence" value="ECO:0007669"/>
    <property type="project" value="InterPro"/>
</dbReference>
<evidence type="ECO:0000256" key="2">
    <source>
        <dbReference type="SAM" id="MobiDB-lite"/>
    </source>
</evidence>
<sequence>MTSPEESSQASSPQAPSTFTEEWLPGPASTQFYTRTYAPAAASPRAVVLFVHGFAEYVGRYAWAHGVYAARGIAVVAFDQRGFGRTGMDAARRSAGSAYCKTSFAEQLADIEWAVRLVRARMPGLPLFLMGHSMGGGLALAFAARAAAPSTSTRESIALLSGVVATSPLLVQTAPVPRPVQFVARMVAKVFPMLLVPAPVDSNLLVVHGTADKVTSYAASQEFFSKVAVQDKEFKSFEDGYHELVHEPSGVKEKFVDECIAWILARTSSVIPENI</sequence>
<feature type="region of interest" description="Disordered" evidence="2">
    <location>
        <begin position="1"/>
        <end position="23"/>
    </location>
</feature>
<organism evidence="4">
    <name type="scientific">Ganoderma boninense</name>
    <dbReference type="NCBI Taxonomy" id="34458"/>
    <lineage>
        <taxon>Eukaryota</taxon>
        <taxon>Fungi</taxon>
        <taxon>Dikarya</taxon>
        <taxon>Basidiomycota</taxon>
        <taxon>Agaricomycotina</taxon>
        <taxon>Agaricomycetes</taxon>
        <taxon>Polyporales</taxon>
        <taxon>Polyporaceae</taxon>
        <taxon>Ganoderma</taxon>
    </lineage>
</organism>
<dbReference type="PANTHER" id="PTHR11614">
    <property type="entry name" value="PHOSPHOLIPASE-RELATED"/>
    <property type="match status" value="1"/>
</dbReference>